<dbReference type="SMART" id="SM00479">
    <property type="entry name" value="EXOIII"/>
    <property type="match status" value="1"/>
</dbReference>
<dbReference type="EMBL" id="JAVLVT010000009">
    <property type="protein sequence ID" value="MDS1271948.1"/>
    <property type="molecule type" value="Genomic_DNA"/>
</dbReference>
<comment type="caution">
    <text evidence="6">The sequence shown here is derived from an EMBL/GenBank/DDBJ whole genome shotgun (WGS) entry which is preliminary data.</text>
</comment>
<keyword evidence="4" id="KW-1133">Transmembrane helix</keyword>
<reference evidence="7" key="1">
    <citation type="submission" date="2023-07" db="EMBL/GenBank/DDBJ databases">
        <title>Novel species in the genus Lipingzhangella isolated from Sambhar Salt Lake.</title>
        <authorList>
            <person name="Jiya N."/>
            <person name="Kajale S."/>
            <person name="Sharma A."/>
        </authorList>
    </citation>
    <scope>NUCLEOTIDE SEQUENCE [LARGE SCALE GENOMIC DNA]</scope>
    <source>
        <strain evidence="7">LS1_29</strain>
    </source>
</reference>
<dbReference type="PANTHER" id="PTHR30231:SF4">
    <property type="entry name" value="PROTEIN NEN2"/>
    <property type="match status" value="1"/>
</dbReference>
<keyword evidence="3 6" id="KW-0269">Exonuclease</keyword>
<dbReference type="Proteomes" id="UP001250214">
    <property type="component" value="Unassembled WGS sequence"/>
</dbReference>
<evidence type="ECO:0000259" key="5">
    <source>
        <dbReference type="SMART" id="SM00479"/>
    </source>
</evidence>
<dbReference type="GO" id="GO:0004527">
    <property type="term" value="F:exonuclease activity"/>
    <property type="evidence" value="ECO:0007669"/>
    <property type="project" value="UniProtKB-KW"/>
</dbReference>
<evidence type="ECO:0000256" key="3">
    <source>
        <dbReference type="ARBA" id="ARBA00022839"/>
    </source>
</evidence>
<keyword evidence="4" id="KW-0472">Membrane</keyword>
<evidence type="ECO:0000256" key="4">
    <source>
        <dbReference type="SAM" id="Phobius"/>
    </source>
</evidence>
<name>A0ABU2H9I6_9ACTN</name>
<protein>
    <submittedName>
        <fullName evidence="6">3'-5' exonuclease</fullName>
    </submittedName>
</protein>
<feature type="transmembrane region" description="Helical" evidence="4">
    <location>
        <begin position="286"/>
        <end position="306"/>
    </location>
</feature>
<dbReference type="PANTHER" id="PTHR30231">
    <property type="entry name" value="DNA POLYMERASE III SUBUNIT EPSILON"/>
    <property type="match status" value="1"/>
</dbReference>
<evidence type="ECO:0000313" key="7">
    <source>
        <dbReference type="Proteomes" id="UP001250214"/>
    </source>
</evidence>
<accession>A0ABU2H9I6</accession>
<keyword evidence="2" id="KW-0378">Hydrolase</keyword>
<gene>
    <name evidence="6" type="ORF">RIF23_16770</name>
</gene>
<dbReference type="InterPro" id="IPR013520">
    <property type="entry name" value="Ribonucl_H"/>
</dbReference>
<evidence type="ECO:0000313" key="6">
    <source>
        <dbReference type="EMBL" id="MDS1271948.1"/>
    </source>
</evidence>
<dbReference type="SUPFAM" id="SSF53098">
    <property type="entry name" value="Ribonuclease H-like"/>
    <property type="match status" value="1"/>
</dbReference>
<dbReference type="Gene3D" id="3.30.420.10">
    <property type="entry name" value="Ribonuclease H-like superfamily/Ribonuclease H"/>
    <property type="match status" value="1"/>
</dbReference>
<dbReference type="Pfam" id="PF00929">
    <property type="entry name" value="RNase_T"/>
    <property type="match status" value="1"/>
</dbReference>
<organism evidence="6 7">
    <name type="scientific">Lipingzhangella rawalii</name>
    <dbReference type="NCBI Taxonomy" id="2055835"/>
    <lineage>
        <taxon>Bacteria</taxon>
        <taxon>Bacillati</taxon>
        <taxon>Actinomycetota</taxon>
        <taxon>Actinomycetes</taxon>
        <taxon>Streptosporangiales</taxon>
        <taxon>Nocardiopsidaceae</taxon>
        <taxon>Lipingzhangella</taxon>
    </lineage>
</organism>
<dbReference type="CDD" id="cd06127">
    <property type="entry name" value="DEDDh"/>
    <property type="match status" value="1"/>
</dbReference>
<feature type="domain" description="Exonuclease" evidence="5">
    <location>
        <begin position="20"/>
        <end position="185"/>
    </location>
</feature>
<keyword evidence="1" id="KW-0540">Nuclease</keyword>
<evidence type="ECO:0000256" key="1">
    <source>
        <dbReference type="ARBA" id="ARBA00022722"/>
    </source>
</evidence>
<sequence>MLHDGWLRRSSAGHHPRALEYAVVDVETTGLDVTAGARVCEIAVVRLRGDGTVVEEFATLVDPRAPVTGREFHGIGDADVRGAPRPEDLVGELTRLMSGAVIVGHNLAFEEQFLAAEFVPVGLPPGMPGLCTLRALRAHLDLPRYSLPRASYALSGRWPSGQHTALGDARATAHLLAELLYNAPGPLSYVGALPGRRRSGSDTVGPAAAAGRYKPRLAGVGHGLGQYAGPGTEQSPRLDLRRWPAWWRPLELAPQDCGGRFGSSERARALAGAQARSRRHVALTTAVGWAVGAASIGTLVLGTWTATRGAGR</sequence>
<dbReference type="InterPro" id="IPR012337">
    <property type="entry name" value="RNaseH-like_sf"/>
</dbReference>
<evidence type="ECO:0000256" key="2">
    <source>
        <dbReference type="ARBA" id="ARBA00022801"/>
    </source>
</evidence>
<keyword evidence="7" id="KW-1185">Reference proteome</keyword>
<keyword evidence="4" id="KW-0812">Transmembrane</keyword>
<proteinExistence type="predicted"/>
<dbReference type="InterPro" id="IPR036397">
    <property type="entry name" value="RNaseH_sf"/>
</dbReference>